<feature type="region of interest" description="Disordered" evidence="1">
    <location>
        <begin position="175"/>
        <end position="201"/>
    </location>
</feature>
<dbReference type="Proteomes" id="UP000799537">
    <property type="component" value="Unassembled WGS sequence"/>
</dbReference>
<feature type="compositionally biased region" description="Polar residues" evidence="1">
    <location>
        <begin position="645"/>
        <end position="665"/>
    </location>
</feature>
<feature type="compositionally biased region" description="Basic and acidic residues" evidence="1">
    <location>
        <begin position="412"/>
        <end position="424"/>
    </location>
</feature>
<feature type="region of interest" description="Disordered" evidence="1">
    <location>
        <begin position="482"/>
        <end position="520"/>
    </location>
</feature>
<name>A0A6A6CZA9_ZASCE</name>
<evidence type="ECO:0000313" key="2">
    <source>
        <dbReference type="EMBL" id="KAF2172494.1"/>
    </source>
</evidence>
<feature type="region of interest" description="Disordered" evidence="1">
    <location>
        <begin position="234"/>
        <end position="260"/>
    </location>
</feature>
<keyword evidence="3" id="KW-1185">Reference proteome</keyword>
<feature type="compositionally biased region" description="Acidic residues" evidence="1">
    <location>
        <begin position="539"/>
        <end position="560"/>
    </location>
</feature>
<feature type="region of interest" description="Disordered" evidence="1">
    <location>
        <begin position="1"/>
        <end position="23"/>
    </location>
</feature>
<dbReference type="GeneID" id="54564743"/>
<feature type="compositionally biased region" description="Basic and acidic residues" evidence="1">
    <location>
        <begin position="689"/>
        <end position="705"/>
    </location>
</feature>
<feature type="compositionally biased region" description="Basic and acidic residues" evidence="1">
    <location>
        <begin position="175"/>
        <end position="198"/>
    </location>
</feature>
<feature type="compositionally biased region" description="Polar residues" evidence="1">
    <location>
        <begin position="234"/>
        <end position="252"/>
    </location>
</feature>
<feature type="region of interest" description="Disordered" evidence="1">
    <location>
        <begin position="533"/>
        <end position="705"/>
    </location>
</feature>
<feature type="compositionally biased region" description="Low complexity" evidence="1">
    <location>
        <begin position="633"/>
        <end position="644"/>
    </location>
</feature>
<reference evidence="2" key="1">
    <citation type="journal article" date="2020" name="Stud. Mycol.">
        <title>101 Dothideomycetes genomes: a test case for predicting lifestyles and emergence of pathogens.</title>
        <authorList>
            <person name="Haridas S."/>
            <person name="Albert R."/>
            <person name="Binder M."/>
            <person name="Bloem J."/>
            <person name="Labutti K."/>
            <person name="Salamov A."/>
            <person name="Andreopoulos B."/>
            <person name="Baker S."/>
            <person name="Barry K."/>
            <person name="Bills G."/>
            <person name="Bluhm B."/>
            <person name="Cannon C."/>
            <person name="Castanera R."/>
            <person name="Culley D."/>
            <person name="Daum C."/>
            <person name="Ezra D."/>
            <person name="Gonzalez J."/>
            <person name="Henrissat B."/>
            <person name="Kuo A."/>
            <person name="Liang C."/>
            <person name="Lipzen A."/>
            <person name="Lutzoni F."/>
            <person name="Magnuson J."/>
            <person name="Mondo S."/>
            <person name="Nolan M."/>
            <person name="Ohm R."/>
            <person name="Pangilinan J."/>
            <person name="Park H.-J."/>
            <person name="Ramirez L."/>
            <person name="Alfaro M."/>
            <person name="Sun H."/>
            <person name="Tritt A."/>
            <person name="Yoshinaga Y."/>
            <person name="Zwiers L.-H."/>
            <person name="Turgeon B."/>
            <person name="Goodwin S."/>
            <person name="Spatafora J."/>
            <person name="Crous P."/>
            <person name="Grigoriev I."/>
        </authorList>
    </citation>
    <scope>NUCLEOTIDE SEQUENCE</scope>
    <source>
        <strain evidence="2">ATCC 36951</strain>
    </source>
</reference>
<protein>
    <submittedName>
        <fullName evidence="2">Uncharacterized protein</fullName>
    </submittedName>
</protein>
<dbReference type="AlphaFoldDB" id="A0A6A6CZA9"/>
<evidence type="ECO:0000313" key="3">
    <source>
        <dbReference type="Proteomes" id="UP000799537"/>
    </source>
</evidence>
<feature type="region of interest" description="Disordered" evidence="1">
    <location>
        <begin position="309"/>
        <end position="346"/>
    </location>
</feature>
<feature type="compositionally biased region" description="Acidic residues" evidence="1">
    <location>
        <begin position="319"/>
        <end position="328"/>
    </location>
</feature>
<evidence type="ECO:0000256" key="1">
    <source>
        <dbReference type="SAM" id="MobiDB-lite"/>
    </source>
</evidence>
<feature type="region of interest" description="Disordered" evidence="1">
    <location>
        <begin position="395"/>
        <end position="466"/>
    </location>
</feature>
<accession>A0A6A6CZA9</accession>
<feature type="compositionally biased region" description="Polar residues" evidence="1">
    <location>
        <begin position="576"/>
        <end position="589"/>
    </location>
</feature>
<feature type="compositionally biased region" description="Acidic residues" evidence="1">
    <location>
        <begin position="335"/>
        <end position="345"/>
    </location>
</feature>
<feature type="compositionally biased region" description="Acidic residues" evidence="1">
    <location>
        <begin position="489"/>
        <end position="500"/>
    </location>
</feature>
<dbReference type="EMBL" id="ML993581">
    <property type="protein sequence ID" value="KAF2172494.1"/>
    <property type="molecule type" value="Genomic_DNA"/>
</dbReference>
<organism evidence="2 3">
    <name type="scientific">Zasmidium cellare ATCC 36951</name>
    <dbReference type="NCBI Taxonomy" id="1080233"/>
    <lineage>
        <taxon>Eukaryota</taxon>
        <taxon>Fungi</taxon>
        <taxon>Dikarya</taxon>
        <taxon>Ascomycota</taxon>
        <taxon>Pezizomycotina</taxon>
        <taxon>Dothideomycetes</taxon>
        <taxon>Dothideomycetidae</taxon>
        <taxon>Mycosphaerellales</taxon>
        <taxon>Mycosphaerellaceae</taxon>
        <taxon>Zasmidium</taxon>
    </lineage>
</organism>
<proteinExistence type="predicted"/>
<dbReference type="RefSeq" id="XP_033673383.1">
    <property type="nucleotide sequence ID" value="XM_033811471.1"/>
</dbReference>
<feature type="compositionally biased region" description="Acidic residues" evidence="1">
    <location>
        <begin position="425"/>
        <end position="436"/>
    </location>
</feature>
<feature type="compositionally biased region" description="Acidic residues" evidence="1">
    <location>
        <begin position="609"/>
        <end position="626"/>
    </location>
</feature>
<gene>
    <name evidence="2" type="ORF">M409DRAFT_50185</name>
</gene>
<feature type="compositionally biased region" description="Acidic residues" evidence="1">
    <location>
        <begin position="508"/>
        <end position="520"/>
    </location>
</feature>
<sequence>MDSDWPFASRLHHTSLPEERRPGFREQVESLQGARQYQWELQSAWARLAARTPLAEEEVKEQKNAVKLCLKEINQISDDIKKEEAHLAAMEDGREPAEEILWARSKHWEIPEDLRPKPVSIIYLPVEFWAQRAEASRAREAAAYARTLRGRVRAGLRVVGGVFSREAWVQVFRRGEQESNDSDRSSSKREMDPREARLPVKLTLPSATTATDCSATVPATLSIPEARFPQTQQLTPSWHDSYRTLSPSTSEDSGPPASLMMDETMLEPESPPEPESLHATSAKMDISLPLRYAKYRGLVGLKKNRKLEQVGKGKGNMPEIEEESEDEEQTKIPEIEEESEGEEQTQDYYQILWADFGEGGFSDSAERFMRGTMELPRMQTPGWGLHTQRLKDIGKGKKNVRFDVEDDDEEAPAPKDIEADNESHNEDDDEDKENEPEVNVPKEEEDGPYRSIFDDLPPDSFEGSIPEHMTRGQILMPLEGEYIYNGEPDSGEEDDNEFEDQQQQIYDGDIDSDEEDDYGFFDESDLTYEPSVHSSLVVEVDEDSEGNWETESEFDGEEEDPPRNANQGVRERARGNAQQHAAEQASANALLNAIEDTVDHDSEASWVSDSEDAEENVPETAPEDAPDFYLDIAVPPAAAKTAAAEQSSESPEPNTSEQASRPSRPNRTEPNESPESGPAQANFFCIDGLKFDGRRSGSEERDTQA</sequence>